<dbReference type="Proteomes" id="UP000009168">
    <property type="component" value="Unassembled WGS sequence"/>
</dbReference>
<keyword evidence="2" id="KW-1185">Reference proteome</keyword>
<protein>
    <submittedName>
        <fullName evidence="1">Uncharacterized protein</fullName>
    </submittedName>
</protein>
<gene>
    <name evidence="1" type="ORF">TTHERM_000444469</name>
</gene>
<evidence type="ECO:0000313" key="1">
    <source>
        <dbReference type="EMBL" id="EWS72336.1"/>
    </source>
</evidence>
<sequence>MNFKIINFVVGHTKVKTPDPIRTPKLSALRLGQYQGGGPLGKSQCRQPFLNFQIMIFFNAMIDNQIILNDLYICYHSNLYFSSFQQFCCRPYQGENTGSHSNSEVKRLKAGLVLRWGTAWEVPVSTTFFYFR</sequence>
<dbReference type="RefSeq" id="XP_012655113.1">
    <property type="nucleotide sequence ID" value="XM_012799659.1"/>
</dbReference>
<reference evidence="2" key="1">
    <citation type="journal article" date="2006" name="PLoS Biol.">
        <title>Macronuclear genome sequence of the ciliate Tetrahymena thermophila, a model eukaryote.</title>
        <authorList>
            <person name="Eisen J.A."/>
            <person name="Coyne R.S."/>
            <person name="Wu M."/>
            <person name="Wu D."/>
            <person name="Thiagarajan M."/>
            <person name="Wortman J.R."/>
            <person name="Badger J.H."/>
            <person name="Ren Q."/>
            <person name="Amedeo P."/>
            <person name="Jones K.M."/>
            <person name="Tallon L.J."/>
            <person name="Delcher A.L."/>
            <person name="Salzberg S.L."/>
            <person name="Silva J.C."/>
            <person name="Haas B.J."/>
            <person name="Majoros W.H."/>
            <person name="Farzad M."/>
            <person name="Carlton J.M."/>
            <person name="Smith R.K. Jr."/>
            <person name="Garg J."/>
            <person name="Pearlman R.E."/>
            <person name="Karrer K.M."/>
            <person name="Sun L."/>
            <person name="Manning G."/>
            <person name="Elde N.C."/>
            <person name="Turkewitz A.P."/>
            <person name="Asai D.J."/>
            <person name="Wilkes D.E."/>
            <person name="Wang Y."/>
            <person name="Cai H."/>
            <person name="Collins K."/>
            <person name="Stewart B.A."/>
            <person name="Lee S.R."/>
            <person name="Wilamowska K."/>
            <person name="Weinberg Z."/>
            <person name="Ruzzo W.L."/>
            <person name="Wloga D."/>
            <person name="Gaertig J."/>
            <person name="Frankel J."/>
            <person name="Tsao C.-C."/>
            <person name="Gorovsky M.A."/>
            <person name="Keeling P.J."/>
            <person name="Waller R.F."/>
            <person name="Patron N.J."/>
            <person name="Cherry J.M."/>
            <person name="Stover N.A."/>
            <person name="Krieger C.J."/>
            <person name="del Toro C."/>
            <person name="Ryder H.F."/>
            <person name="Williamson S.C."/>
            <person name="Barbeau R.A."/>
            <person name="Hamilton E.P."/>
            <person name="Orias E."/>
        </authorList>
    </citation>
    <scope>NUCLEOTIDE SEQUENCE [LARGE SCALE GENOMIC DNA]</scope>
    <source>
        <strain evidence="2">SB210</strain>
    </source>
</reference>
<accession>W7XEN0</accession>
<dbReference type="InParanoid" id="W7XEN0"/>
<proteinExistence type="predicted"/>
<dbReference type="EMBL" id="GG662504">
    <property type="protein sequence ID" value="EWS72336.1"/>
    <property type="molecule type" value="Genomic_DNA"/>
</dbReference>
<dbReference type="AlphaFoldDB" id="W7XEN0"/>
<dbReference type="GeneID" id="24439010"/>
<dbReference type="KEGG" id="tet:TTHERM_000444469"/>
<dbReference type="OrthoDB" id="194358at2759"/>
<name>W7XEN0_TETTS</name>
<organism evidence="1 2">
    <name type="scientific">Tetrahymena thermophila (strain SB210)</name>
    <dbReference type="NCBI Taxonomy" id="312017"/>
    <lineage>
        <taxon>Eukaryota</taxon>
        <taxon>Sar</taxon>
        <taxon>Alveolata</taxon>
        <taxon>Ciliophora</taxon>
        <taxon>Intramacronucleata</taxon>
        <taxon>Oligohymenophorea</taxon>
        <taxon>Hymenostomatida</taxon>
        <taxon>Tetrahymenina</taxon>
        <taxon>Tetrahymenidae</taxon>
        <taxon>Tetrahymena</taxon>
    </lineage>
</organism>
<evidence type="ECO:0000313" key="2">
    <source>
        <dbReference type="Proteomes" id="UP000009168"/>
    </source>
</evidence>